<dbReference type="InterPro" id="IPR006630">
    <property type="entry name" value="La_HTH"/>
</dbReference>
<evidence type="ECO:0000256" key="3">
    <source>
        <dbReference type="ARBA" id="ARBA00023242"/>
    </source>
</evidence>
<dbReference type="Pfam" id="PF05383">
    <property type="entry name" value="La"/>
    <property type="match status" value="1"/>
</dbReference>
<dbReference type="InterPro" id="IPR012677">
    <property type="entry name" value="Nucleotide-bd_a/b_plait_sf"/>
</dbReference>
<keyword evidence="3" id="KW-0539">Nucleus</keyword>
<evidence type="ECO:0000259" key="6">
    <source>
        <dbReference type="PROSITE" id="PS50102"/>
    </source>
</evidence>
<feature type="domain" description="RRM" evidence="6">
    <location>
        <begin position="119"/>
        <end position="189"/>
    </location>
</feature>
<feature type="compositionally biased region" description="Basic residues" evidence="5">
    <location>
        <begin position="247"/>
        <end position="256"/>
    </location>
</feature>
<dbReference type="InterPro" id="IPR000504">
    <property type="entry name" value="RRM_dom"/>
</dbReference>
<protein>
    <recommendedName>
        <fullName evidence="10">HTH La-type RNA-binding domain-containing protein</fullName>
    </recommendedName>
</protein>
<dbReference type="OrthoDB" id="439993at2759"/>
<evidence type="ECO:0000256" key="1">
    <source>
        <dbReference type="ARBA" id="ARBA00004123"/>
    </source>
</evidence>
<comment type="caution">
    <text evidence="8">The sequence shown here is derived from an EMBL/GenBank/DDBJ whole genome shotgun (WGS) entry which is preliminary data.</text>
</comment>
<dbReference type="Gene3D" id="3.30.70.330">
    <property type="match status" value="1"/>
</dbReference>
<dbReference type="GO" id="GO:1990904">
    <property type="term" value="C:ribonucleoprotein complex"/>
    <property type="evidence" value="ECO:0007669"/>
    <property type="project" value="InterPro"/>
</dbReference>
<dbReference type="PANTHER" id="PTHR22792">
    <property type="entry name" value="LUPUS LA PROTEIN-RELATED"/>
    <property type="match status" value="1"/>
</dbReference>
<keyword evidence="9" id="KW-1185">Reference proteome</keyword>
<evidence type="ECO:0008006" key="10">
    <source>
        <dbReference type="Google" id="ProtNLM"/>
    </source>
</evidence>
<name>A0A9P7VC93_9ASCO</name>
<dbReference type="GeneID" id="66117221"/>
<dbReference type="GO" id="GO:0005634">
    <property type="term" value="C:nucleus"/>
    <property type="evidence" value="ECO:0007669"/>
    <property type="project" value="UniProtKB-SubCell"/>
</dbReference>
<dbReference type="InterPro" id="IPR036390">
    <property type="entry name" value="WH_DNA-bd_sf"/>
</dbReference>
<accession>A0A9P7VC93</accession>
<proteinExistence type="predicted"/>
<dbReference type="SMART" id="SM00715">
    <property type="entry name" value="LA"/>
    <property type="match status" value="1"/>
</dbReference>
<dbReference type="PRINTS" id="PR00302">
    <property type="entry name" value="LUPUSLA"/>
</dbReference>
<dbReference type="PROSITE" id="PS50961">
    <property type="entry name" value="HTH_LA"/>
    <property type="match status" value="1"/>
</dbReference>
<evidence type="ECO:0000256" key="2">
    <source>
        <dbReference type="ARBA" id="ARBA00022884"/>
    </source>
</evidence>
<sequence>MVNIATLQPFEKRQKTMTDFVYQEEDFDDKVRTQVEFYFSDSNLQTDKFLWNVYQANDGWVDLKTILTFTRMKQYRPETKVIEALKNSDKLVLSANEEMIKRKDPLPDLDELKSRRKKNTVHIEGFPKDLTQEQIEEFFDTKIVSQLPQEKTVCSIRRMKNRVSREFFGVADVEFKTLEDAEFFLNKLDVAYPAGIVDTSEESFDKKSLLKKMSLLTFQEMRESRKRFGVNEVTKRRNSFNSNNNRGGKKFKKGGKPRSDSIKEDKETKEQELTEESKPETTETNAETVPKTTEAKEPESITTEASA</sequence>
<feature type="region of interest" description="Disordered" evidence="5">
    <location>
        <begin position="231"/>
        <end position="307"/>
    </location>
</feature>
<dbReference type="Proteomes" id="UP000790833">
    <property type="component" value="Unassembled WGS sequence"/>
</dbReference>
<dbReference type="SUPFAM" id="SSF46785">
    <property type="entry name" value="Winged helix' DNA-binding domain"/>
    <property type="match status" value="1"/>
</dbReference>
<evidence type="ECO:0000259" key="7">
    <source>
        <dbReference type="PROSITE" id="PS50961"/>
    </source>
</evidence>
<gene>
    <name evidence="8" type="ORF">KQ657_003847</name>
</gene>
<dbReference type="GO" id="GO:0006396">
    <property type="term" value="P:RNA processing"/>
    <property type="evidence" value="ECO:0007669"/>
    <property type="project" value="InterPro"/>
</dbReference>
<evidence type="ECO:0000256" key="4">
    <source>
        <dbReference type="PROSITE-ProRule" id="PRU00332"/>
    </source>
</evidence>
<dbReference type="Gene3D" id="1.10.10.10">
    <property type="entry name" value="Winged helix-like DNA-binding domain superfamily/Winged helix DNA-binding domain"/>
    <property type="match status" value="1"/>
</dbReference>
<keyword evidence="2 4" id="KW-0694">RNA-binding</keyword>
<dbReference type="RefSeq" id="XP_043050866.1">
    <property type="nucleotide sequence ID" value="XM_043194542.1"/>
</dbReference>
<reference evidence="8" key="1">
    <citation type="submission" date="2021-03" db="EMBL/GenBank/DDBJ databases">
        <authorList>
            <person name="Palmer J.M."/>
        </authorList>
    </citation>
    <scope>NUCLEOTIDE SEQUENCE</scope>
    <source>
        <strain evidence="8">ARV_011</strain>
    </source>
</reference>
<dbReference type="InterPro" id="IPR036388">
    <property type="entry name" value="WH-like_DNA-bd_sf"/>
</dbReference>
<feature type="domain" description="HTH La-type RNA-binding" evidence="7">
    <location>
        <begin position="21"/>
        <end position="110"/>
    </location>
</feature>
<dbReference type="InterPro" id="IPR035979">
    <property type="entry name" value="RBD_domain_sf"/>
</dbReference>
<dbReference type="InterPro" id="IPR002344">
    <property type="entry name" value="Lupus_La"/>
</dbReference>
<feature type="compositionally biased region" description="Basic and acidic residues" evidence="5">
    <location>
        <begin position="257"/>
        <end position="281"/>
    </location>
</feature>
<dbReference type="SUPFAM" id="SSF54928">
    <property type="entry name" value="RNA-binding domain, RBD"/>
    <property type="match status" value="1"/>
</dbReference>
<dbReference type="PANTHER" id="PTHR22792:SF140">
    <property type="entry name" value="ACHILLES, ISOFORM A"/>
    <property type="match status" value="1"/>
</dbReference>
<organism evidence="8 9">
    <name type="scientific">Scheffersomyces spartinae</name>
    <dbReference type="NCBI Taxonomy" id="45513"/>
    <lineage>
        <taxon>Eukaryota</taxon>
        <taxon>Fungi</taxon>
        <taxon>Dikarya</taxon>
        <taxon>Ascomycota</taxon>
        <taxon>Saccharomycotina</taxon>
        <taxon>Pichiomycetes</taxon>
        <taxon>Debaryomycetaceae</taxon>
        <taxon>Scheffersomyces</taxon>
    </lineage>
</organism>
<dbReference type="GO" id="GO:0003729">
    <property type="term" value="F:mRNA binding"/>
    <property type="evidence" value="ECO:0007669"/>
    <property type="project" value="TreeGrafter"/>
</dbReference>
<evidence type="ECO:0000313" key="8">
    <source>
        <dbReference type="EMBL" id="KAG7195319.1"/>
    </source>
</evidence>
<dbReference type="InterPro" id="IPR045180">
    <property type="entry name" value="La_dom_prot"/>
</dbReference>
<evidence type="ECO:0000256" key="5">
    <source>
        <dbReference type="SAM" id="MobiDB-lite"/>
    </source>
</evidence>
<comment type="subcellular location">
    <subcellularLocation>
        <location evidence="1">Nucleus</location>
    </subcellularLocation>
</comment>
<dbReference type="EMBL" id="JAHMUF010000004">
    <property type="protein sequence ID" value="KAG7195319.1"/>
    <property type="molecule type" value="Genomic_DNA"/>
</dbReference>
<evidence type="ECO:0000313" key="9">
    <source>
        <dbReference type="Proteomes" id="UP000790833"/>
    </source>
</evidence>
<dbReference type="AlphaFoldDB" id="A0A9P7VC93"/>
<dbReference type="PROSITE" id="PS50102">
    <property type="entry name" value="RRM"/>
    <property type="match status" value="1"/>
</dbReference>
<feature type="compositionally biased region" description="Polar residues" evidence="5">
    <location>
        <begin position="282"/>
        <end position="291"/>
    </location>
</feature>